<dbReference type="AlphaFoldDB" id="A0A8X6JLP9"/>
<organism evidence="2 3">
    <name type="scientific">Trichonephila clavata</name>
    <name type="common">Joro spider</name>
    <name type="synonym">Nephila clavata</name>
    <dbReference type="NCBI Taxonomy" id="2740835"/>
    <lineage>
        <taxon>Eukaryota</taxon>
        <taxon>Metazoa</taxon>
        <taxon>Ecdysozoa</taxon>
        <taxon>Arthropoda</taxon>
        <taxon>Chelicerata</taxon>
        <taxon>Arachnida</taxon>
        <taxon>Araneae</taxon>
        <taxon>Araneomorphae</taxon>
        <taxon>Entelegynae</taxon>
        <taxon>Araneoidea</taxon>
        <taxon>Nephilidae</taxon>
        <taxon>Trichonephila</taxon>
    </lineage>
</organism>
<comment type="caution">
    <text evidence="2">The sequence shown here is derived from an EMBL/GenBank/DDBJ whole genome shotgun (WGS) entry which is preliminary data.</text>
</comment>
<evidence type="ECO:0000256" key="1">
    <source>
        <dbReference type="SAM" id="MobiDB-lite"/>
    </source>
</evidence>
<dbReference type="EMBL" id="BMAO01016844">
    <property type="protein sequence ID" value="GFR11541.1"/>
    <property type="molecule type" value="Genomic_DNA"/>
</dbReference>
<name>A0A8X6JLP9_TRICU</name>
<protein>
    <submittedName>
        <fullName evidence="2">Uncharacterized protein</fullName>
    </submittedName>
</protein>
<sequence length="87" mass="9379">MDKSLMAGTVNFRGHKGTMSLYNSSCELLLHAIRSRRQDLGWTAISVRPHKLPYNFKDSEAPGSNGSTPPPLDPNGPGLVSSSINVV</sequence>
<evidence type="ECO:0000313" key="2">
    <source>
        <dbReference type="EMBL" id="GFR11541.1"/>
    </source>
</evidence>
<keyword evidence="3" id="KW-1185">Reference proteome</keyword>
<accession>A0A8X6JLP9</accession>
<evidence type="ECO:0000313" key="3">
    <source>
        <dbReference type="Proteomes" id="UP000887116"/>
    </source>
</evidence>
<proteinExistence type="predicted"/>
<feature type="region of interest" description="Disordered" evidence="1">
    <location>
        <begin position="54"/>
        <end position="87"/>
    </location>
</feature>
<gene>
    <name evidence="2" type="ORF">TNCT_686601</name>
</gene>
<dbReference type="Proteomes" id="UP000887116">
    <property type="component" value="Unassembled WGS sequence"/>
</dbReference>
<reference evidence="2" key="1">
    <citation type="submission" date="2020-07" db="EMBL/GenBank/DDBJ databases">
        <title>Multicomponent nature underlies the extraordinary mechanical properties of spider dragline silk.</title>
        <authorList>
            <person name="Kono N."/>
            <person name="Nakamura H."/>
            <person name="Mori M."/>
            <person name="Yoshida Y."/>
            <person name="Ohtoshi R."/>
            <person name="Malay A.D."/>
            <person name="Moran D.A.P."/>
            <person name="Tomita M."/>
            <person name="Numata K."/>
            <person name="Arakawa K."/>
        </authorList>
    </citation>
    <scope>NUCLEOTIDE SEQUENCE</scope>
</reference>